<dbReference type="InterPro" id="IPR046707">
    <property type="entry name" value="DUF6780"/>
</dbReference>
<dbReference type="GO" id="GO:0005525">
    <property type="term" value="F:GTP binding"/>
    <property type="evidence" value="ECO:0007669"/>
    <property type="project" value="UniProtKB-KW"/>
</dbReference>
<dbReference type="STRING" id="1447883.A0A2B7WZC6"/>
<feature type="region of interest" description="Disordered" evidence="2">
    <location>
        <begin position="265"/>
        <end position="288"/>
    </location>
</feature>
<dbReference type="PROSITE" id="PS51719">
    <property type="entry name" value="G_SEPTIN"/>
    <property type="match status" value="1"/>
</dbReference>
<dbReference type="PANTHER" id="PTHR18884">
    <property type="entry name" value="SEPTIN"/>
    <property type="match status" value="1"/>
</dbReference>
<dbReference type="OrthoDB" id="4150765at2759"/>
<keyword evidence="3" id="KW-0472">Membrane</keyword>
<comment type="similarity">
    <text evidence="1">Belongs to the TRAFAC class TrmE-Era-EngA-EngB-Septin-like GTPase superfamily. Septin GTPase family.</text>
</comment>
<evidence type="ECO:0000256" key="2">
    <source>
        <dbReference type="SAM" id="MobiDB-lite"/>
    </source>
</evidence>
<evidence type="ECO:0000256" key="1">
    <source>
        <dbReference type="RuleBase" id="RU004560"/>
    </source>
</evidence>
<proteinExistence type="inferred from homology"/>
<dbReference type="EMBL" id="PDNA01000229">
    <property type="protein sequence ID" value="PGH02035.1"/>
    <property type="molecule type" value="Genomic_DNA"/>
</dbReference>
<name>A0A2B7WZC6_POLH7</name>
<evidence type="ECO:0000313" key="6">
    <source>
        <dbReference type="Proteomes" id="UP000224634"/>
    </source>
</evidence>
<dbReference type="Gene3D" id="3.40.50.300">
    <property type="entry name" value="P-loop containing nucleotide triphosphate hydrolases"/>
    <property type="match status" value="1"/>
</dbReference>
<keyword evidence="6" id="KW-1185">Reference proteome</keyword>
<dbReference type="InterPro" id="IPR030379">
    <property type="entry name" value="G_SEPTIN_dom"/>
</dbReference>
<accession>A0A2B7WZC6</accession>
<sequence length="743" mass="81707">MRPVVAEPFLSPPRKTSTGAGGSSTPSTDPGLAAPEMFFLARDGDMESSQSNTLDGQRDSTYGVQSLEETIETVDTYGSTARPEELQPSRDKEPEGRTSSPSPFRRTTAIKQGSHLEAAYEPTEPRQKRNRSVSSSSNLPPSLPLTPLILGSPAEPASLPSSPKSTSTRSFRPSDEISIPDEAGDHANVSSDEEHAAESSEIRDSTPQLIMPSIKMPSRRPFTDRGKAMGRFKILVAGAPGSGKTSLLKSIVQMCEDIVHVDPLPRSSTIPRSSRANPSRHKQSNRYAAPAERVLVEEIYASTKPYPSWWTDLEDSRVLRRRKSSGEIVLERNLCFVDLHSGVASKSDQTDLIVQYINQQMQRTLNAAGSMNTDLQGLLSGNGGSQVDLILYLVSEETLSHDVEFIRKLLDFSNVIPLIAKSDLLSPEHILSLKESFSEKATGAGFRPFSFGAPIDTAENGPERVPPFSISSANANDDENMDASLLMSADYVQPLFPSDLTFLLEKIFDLDNLVWMRHSAARKLVQSYRPPRTISAAPAPSPAGFASFRFERFDTPQLSSPSASQVLVSHPSDRSSPGYALARVADHTKREEQLAQVRLAKWASDLQQSLQNERERYEALARNERAVWLTERLSECVTDGTLLPISQTPGFSGFEGTPYEDKRDLTLRAADGRRFKYRIAHPAPHDPLGLIRWNDDLKRRGWVIVQVIGSVGVVGGLALWVAKAWGFTSHNLTEWTVGWIGGE</sequence>
<evidence type="ECO:0000313" key="5">
    <source>
        <dbReference type="EMBL" id="PGH02035.1"/>
    </source>
</evidence>
<keyword evidence="3" id="KW-0812">Transmembrane</keyword>
<keyword evidence="1" id="KW-0342">GTP-binding</keyword>
<feature type="compositionally biased region" description="Low complexity" evidence="2">
    <location>
        <begin position="132"/>
        <end position="165"/>
    </location>
</feature>
<organism evidence="5 6">
    <name type="scientific">Polytolypa hystricis (strain UAMH7299)</name>
    <dbReference type="NCBI Taxonomy" id="1447883"/>
    <lineage>
        <taxon>Eukaryota</taxon>
        <taxon>Fungi</taxon>
        <taxon>Dikarya</taxon>
        <taxon>Ascomycota</taxon>
        <taxon>Pezizomycotina</taxon>
        <taxon>Eurotiomycetes</taxon>
        <taxon>Eurotiomycetidae</taxon>
        <taxon>Onygenales</taxon>
        <taxon>Onygenales incertae sedis</taxon>
        <taxon>Polytolypa</taxon>
    </lineage>
</organism>
<feature type="compositionally biased region" description="Polar residues" evidence="2">
    <location>
        <begin position="266"/>
        <end position="277"/>
    </location>
</feature>
<feature type="domain" description="Septin-type G" evidence="4">
    <location>
        <begin position="228"/>
        <end position="535"/>
    </location>
</feature>
<evidence type="ECO:0000256" key="3">
    <source>
        <dbReference type="SAM" id="Phobius"/>
    </source>
</evidence>
<evidence type="ECO:0000259" key="4">
    <source>
        <dbReference type="PROSITE" id="PS51719"/>
    </source>
</evidence>
<dbReference type="InterPro" id="IPR027417">
    <property type="entry name" value="P-loop_NTPase"/>
</dbReference>
<gene>
    <name evidence="5" type="ORF">AJ80_08929</name>
</gene>
<keyword evidence="1" id="KW-0547">Nucleotide-binding</keyword>
<reference evidence="5 6" key="1">
    <citation type="submission" date="2017-10" db="EMBL/GenBank/DDBJ databases">
        <title>Comparative genomics in systemic dimorphic fungi from Ajellomycetaceae.</title>
        <authorList>
            <person name="Munoz J.F."/>
            <person name="Mcewen J.G."/>
            <person name="Clay O.K."/>
            <person name="Cuomo C.A."/>
        </authorList>
    </citation>
    <scope>NUCLEOTIDE SEQUENCE [LARGE SCALE GENOMIC DNA]</scope>
    <source>
        <strain evidence="5 6">UAMH7299</strain>
    </source>
</reference>
<feature type="compositionally biased region" description="Polar residues" evidence="2">
    <location>
        <begin position="47"/>
        <end position="68"/>
    </location>
</feature>
<feature type="region of interest" description="Disordered" evidence="2">
    <location>
        <begin position="1"/>
        <end position="220"/>
    </location>
</feature>
<feature type="compositionally biased region" description="Basic and acidic residues" evidence="2">
    <location>
        <begin position="192"/>
        <end position="204"/>
    </location>
</feature>
<feature type="transmembrane region" description="Helical" evidence="3">
    <location>
        <begin position="701"/>
        <end position="722"/>
    </location>
</feature>
<dbReference type="AlphaFoldDB" id="A0A2B7WZC6"/>
<dbReference type="Proteomes" id="UP000224634">
    <property type="component" value="Unassembled WGS sequence"/>
</dbReference>
<keyword evidence="3" id="KW-1133">Transmembrane helix</keyword>
<protein>
    <recommendedName>
        <fullName evidence="4">Septin-type G domain-containing protein</fullName>
    </recommendedName>
</protein>
<comment type="caution">
    <text evidence="5">The sequence shown here is derived from an EMBL/GenBank/DDBJ whole genome shotgun (WGS) entry which is preliminary data.</text>
</comment>
<dbReference type="Pfam" id="PF20571">
    <property type="entry name" value="DUF6780"/>
    <property type="match status" value="1"/>
</dbReference>
<feature type="compositionally biased region" description="Basic and acidic residues" evidence="2">
    <location>
        <begin position="82"/>
        <end position="96"/>
    </location>
</feature>
<dbReference type="SUPFAM" id="SSF52540">
    <property type="entry name" value="P-loop containing nucleoside triphosphate hydrolases"/>
    <property type="match status" value="2"/>
</dbReference>
<dbReference type="Pfam" id="PF00735">
    <property type="entry name" value="Septin"/>
    <property type="match status" value="1"/>
</dbReference>